<protein>
    <submittedName>
        <fullName evidence="1">GLPGLI family protein</fullName>
    </submittedName>
</protein>
<name>A0A1E5UF24_9FLAO</name>
<proteinExistence type="predicted"/>
<organism evidence="1 2">
    <name type="scientific">Cloacibacterium normanense</name>
    <dbReference type="NCBI Taxonomy" id="237258"/>
    <lineage>
        <taxon>Bacteria</taxon>
        <taxon>Pseudomonadati</taxon>
        <taxon>Bacteroidota</taxon>
        <taxon>Flavobacteriia</taxon>
        <taxon>Flavobacteriales</taxon>
        <taxon>Weeksellaceae</taxon>
    </lineage>
</organism>
<comment type="caution">
    <text evidence="1">The sequence shown here is derived from an EMBL/GenBank/DDBJ whole genome shotgun (WGS) entry which is preliminary data.</text>
</comment>
<dbReference type="NCBIfam" id="TIGR01200">
    <property type="entry name" value="GLPGLI"/>
    <property type="match status" value="1"/>
</dbReference>
<evidence type="ECO:0000313" key="1">
    <source>
        <dbReference type="EMBL" id="OEL11519.1"/>
    </source>
</evidence>
<dbReference type="InterPro" id="IPR005901">
    <property type="entry name" value="GLPGLI"/>
</dbReference>
<dbReference type="Pfam" id="PF09697">
    <property type="entry name" value="Porph_ging"/>
    <property type="match status" value="1"/>
</dbReference>
<gene>
    <name evidence="1" type="ORF">BHF72_2008</name>
</gene>
<dbReference type="STRING" id="237258.SAMN04489756_1346"/>
<keyword evidence="2" id="KW-1185">Reference proteome</keyword>
<accession>A0A1E5UF24</accession>
<reference evidence="1 2" key="1">
    <citation type="submission" date="2016-09" db="EMBL/GenBank/DDBJ databases">
        <authorList>
            <person name="Capua I."/>
            <person name="De Benedictis P."/>
            <person name="Joannis T."/>
            <person name="Lombin L.H."/>
            <person name="Cattoli G."/>
        </authorList>
    </citation>
    <scope>NUCLEOTIDE SEQUENCE [LARGE SCALE GENOMIC DNA]</scope>
    <source>
        <strain evidence="1 2">NRS-1</strain>
    </source>
</reference>
<sequence>MTLDVNPDEVKFYSYEYAETDSLNKVRNFNSANWDSNFPAIKRKKNTYNNLNYVLLDSFFVFETNDKMNWKLTKETKKSGEYNLQKAKTTFGGRNWTAWFSNEINLNEGPYKFRGLPGLIFEIYDDKQNFSFNLLKSWKLQKTYNTNEFLENFAGQKAILTNEKFIQKKQLEFFNDPLRDMRESYNPNAEGEFRVYGVKVTSKEQFKELTKMAQERMKKEYNPIEIDKAVKYPNK</sequence>
<dbReference type="Proteomes" id="UP000095601">
    <property type="component" value="Unassembled WGS sequence"/>
</dbReference>
<dbReference type="AlphaFoldDB" id="A0A1E5UF24"/>
<dbReference type="PATRIC" id="fig|237258.4.peg.2000"/>
<evidence type="ECO:0000313" key="2">
    <source>
        <dbReference type="Proteomes" id="UP000095601"/>
    </source>
</evidence>
<dbReference type="EMBL" id="MKGI01000038">
    <property type="protein sequence ID" value="OEL11519.1"/>
    <property type="molecule type" value="Genomic_DNA"/>
</dbReference>